<dbReference type="NCBIfam" id="TIGR00254">
    <property type="entry name" value="GGDEF"/>
    <property type="match status" value="1"/>
</dbReference>
<dbReference type="CDD" id="cd01948">
    <property type="entry name" value="EAL"/>
    <property type="match status" value="1"/>
</dbReference>
<dbReference type="Pfam" id="PF00990">
    <property type="entry name" value="GGDEF"/>
    <property type="match status" value="1"/>
</dbReference>
<dbReference type="OrthoDB" id="425396at2"/>
<dbReference type="SUPFAM" id="SSF52172">
    <property type="entry name" value="CheY-like"/>
    <property type="match status" value="1"/>
</dbReference>
<dbReference type="GO" id="GO:0000160">
    <property type="term" value="P:phosphorelay signal transduction system"/>
    <property type="evidence" value="ECO:0007669"/>
    <property type="project" value="InterPro"/>
</dbReference>
<name>U7QNW5_9CYAN</name>
<dbReference type="SMART" id="SM00052">
    <property type="entry name" value="EAL"/>
    <property type="match status" value="1"/>
</dbReference>
<dbReference type="InterPro" id="IPR043128">
    <property type="entry name" value="Rev_trsase/Diguanyl_cyclase"/>
</dbReference>
<feature type="coiled-coil region" evidence="2">
    <location>
        <begin position="130"/>
        <end position="161"/>
    </location>
</feature>
<feature type="domain" description="EAL" evidence="4">
    <location>
        <begin position="338"/>
        <end position="594"/>
    </location>
</feature>
<evidence type="ECO:0000313" key="7">
    <source>
        <dbReference type="Proteomes" id="UP000017127"/>
    </source>
</evidence>
<dbReference type="PROSITE" id="PS50883">
    <property type="entry name" value="EAL"/>
    <property type="match status" value="1"/>
</dbReference>
<dbReference type="SUPFAM" id="SSF55073">
    <property type="entry name" value="Nucleotide cyclase"/>
    <property type="match status" value="1"/>
</dbReference>
<feature type="domain" description="GGDEF" evidence="5">
    <location>
        <begin position="197"/>
        <end position="329"/>
    </location>
</feature>
<evidence type="ECO:0000313" key="6">
    <source>
        <dbReference type="EMBL" id="ERT09674.1"/>
    </source>
</evidence>
<dbReference type="PANTHER" id="PTHR44757">
    <property type="entry name" value="DIGUANYLATE CYCLASE DGCP"/>
    <property type="match status" value="1"/>
</dbReference>
<dbReference type="EMBL" id="AUZM01000002">
    <property type="protein sequence ID" value="ERT09674.1"/>
    <property type="molecule type" value="Genomic_DNA"/>
</dbReference>
<dbReference type="Gene3D" id="3.40.50.2300">
    <property type="match status" value="1"/>
</dbReference>
<dbReference type="InterPro" id="IPR000160">
    <property type="entry name" value="GGDEF_dom"/>
</dbReference>
<dbReference type="PROSITE" id="PS50887">
    <property type="entry name" value="GGDEF"/>
    <property type="match status" value="1"/>
</dbReference>
<dbReference type="InterPro" id="IPR035919">
    <property type="entry name" value="EAL_sf"/>
</dbReference>
<dbReference type="PROSITE" id="PS50110">
    <property type="entry name" value="RESPONSE_REGULATORY"/>
    <property type="match status" value="1"/>
</dbReference>
<dbReference type="CDD" id="cd19920">
    <property type="entry name" value="REC_PA4781-like"/>
    <property type="match status" value="1"/>
</dbReference>
<dbReference type="Gene3D" id="3.30.70.270">
    <property type="match status" value="1"/>
</dbReference>
<dbReference type="SUPFAM" id="SSF141868">
    <property type="entry name" value="EAL domain-like"/>
    <property type="match status" value="1"/>
</dbReference>
<evidence type="ECO:0000259" key="4">
    <source>
        <dbReference type="PROSITE" id="PS50883"/>
    </source>
</evidence>
<evidence type="ECO:0000256" key="1">
    <source>
        <dbReference type="PROSITE-ProRule" id="PRU00169"/>
    </source>
</evidence>
<dbReference type="Proteomes" id="UP000017127">
    <property type="component" value="Unassembled WGS sequence"/>
</dbReference>
<dbReference type="CDD" id="cd01949">
    <property type="entry name" value="GGDEF"/>
    <property type="match status" value="1"/>
</dbReference>
<dbReference type="SMART" id="SM00448">
    <property type="entry name" value="REC"/>
    <property type="match status" value="1"/>
</dbReference>
<keyword evidence="1" id="KW-0597">Phosphoprotein</keyword>
<dbReference type="Gene3D" id="3.20.20.450">
    <property type="entry name" value="EAL domain"/>
    <property type="match status" value="1"/>
</dbReference>
<dbReference type="InterPro" id="IPR029787">
    <property type="entry name" value="Nucleotide_cyclase"/>
</dbReference>
<evidence type="ECO:0000256" key="2">
    <source>
        <dbReference type="SAM" id="Coils"/>
    </source>
</evidence>
<dbReference type="SMART" id="SM00267">
    <property type="entry name" value="GGDEF"/>
    <property type="match status" value="1"/>
</dbReference>
<dbReference type="AlphaFoldDB" id="U7QNW5"/>
<proteinExistence type="predicted"/>
<evidence type="ECO:0000259" key="5">
    <source>
        <dbReference type="PROSITE" id="PS50887"/>
    </source>
</evidence>
<dbReference type="Pfam" id="PF00563">
    <property type="entry name" value="EAL"/>
    <property type="match status" value="1"/>
</dbReference>
<comment type="caution">
    <text evidence="6">The sequence shown here is derived from an EMBL/GenBank/DDBJ whole genome shotgun (WGS) entry which is preliminary data.</text>
</comment>
<sequence>MDQQTPSLNTSDILIVDDQPANLRLLSRLLTRKGFEVRQAINGTMALQAVQAKLPQLIMLDIMMPDLDGYEVCSRLKADPKTADVPIIFLSALDDVFDKVKAFTVGAVDYISKPFQSQEVLARVQHHLALQAMNQSISKLNTELEQQVKERTQELEEVHAQLTTLAFHDELTGLPNRALFINSLNEALKNNQADSSDQFALLYIDCDRFKVVNDSLGHSVGDRLLTAVAHRLSNALPQVNILARLGGDEFAIILTNIQEIKPAVEVAEKVIETLSTPFKLEKYDVYVNASIGIALSNSSYTQPQQILRDADAAMYRAKKQGNRYQVFDPTMHQKAVQTFQIETDLRKAISLNEFRLNYQPIIDLKTNKLIGFETLVRWFHTNRGLISPIEFIPVAEETGLIIPIGYWILEEACQQLKTWQNQGLADEELTININLSARQFSQIDLIDQIDKILKKIDLDSRSIKFEITESAIMENQQKAQNILEQIRDRDIQICLDDFGTGYSSLSYLDCFSIDTLKIDKSFTGRLDGTFEKRGLVPVIINIAHHMGMNVVAEGVETEEQLNQLKELDCDFGQGYFFAKPLDKENATKLLESSPQW</sequence>
<gene>
    <name evidence="6" type="ORF">M595_0318</name>
</gene>
<dbReference type="PATRIC" id="fig|1348334.3.peg.313"/>
<keyword evidence="7" id="KW-1185">Reference proteome</keyword>
<dbReference type="InterPro" id="IPR001789">
    <property type="entry name" value="Sig_transdc_resp-reg_receiver"/>
</dbReference>
<accession>U7QNW5</accession>
<dbReference type="RefSeq" id="WP_023064174.1">
    <property type="nucleotide sequence ID" value="NZ_AUZM01000002.1"/>
</dbReference>
<dbReference type="InterPro" id="IPR001633">
    <property type="entry name" value="EAL_dom"/>
</dbReference>
<keyword evidence="2" id="KW-0175">Coiled coil</keyword>
<organism evidence="6 7">
    <name type="scientific">Lyngbya aestuarii BL J</name>
    <dbReference type="NCBI Taxonomy" id="1348334"/>
    <lineage>
        <taxon>Bacteria</taxon>
        <taxon>Bacillati</taxon>
        <taxon>Cyanobacteriota</taxon>
        <taxon>Cyanophyceae</taxon>
        <taxon>Oscillatoriophycideae</taxon>
        <taxon>Oscillatoriales</taxon>
        <taxon>Microcoleaceae</taxon>
        <taxon>Lyngbya</taxon>
    </lineage>
</organism>
<reference evidence="6 7" key="1">
    <citation type="journal article" date="2013" name="Front. Microbiol.">
        <title>Comparative genomic analyses of the cyanobacterium, Lyngbya aestuarii BL J, a powerful hydrogen producer.</title>
        <authorList>
            <person name="Kothari A."/>
            <person name="Vaughn M."/>
            <person name="Garcia-Pichel F."/>
        </authorList>
    </citation>
    <scope>NUCLEOTIDE SEQUENCE [LARGE SCALE GENOMIC DNA]</scope>
    <source>
        <strain evidence="6 7">BL J</strain>
    </source>
</reference>
<dbReference type="PANTHER" id="PTHR44757:SF2">
    <property type="entry name" value="BIOFILM ARCHITECTURE MAINTENANCE PROTEIN MBAA"/>
    <property type="match status" value="1"/>
</dbReference>
<evidence type="ECO:0000259" key="3">
    <source>
        <dbReference type="PROSITE" id="PS50110"/>
    </source>
</evidence>
<feature type="domain" description="Response regulatory" evidence="3">
    <location>
        <begin position="12"/>
        <end position="128"/>
    </location>
</feature>
<feature type="modified residue" description="4-aspartylphosphate" evidence="1">
    <location>
        <position position="61"/>
    </location>
</feature>
<protein>
    <submittedName>
        <fullName evidence="6">Diguanylate cyclase domain protein</fullName>
    </submittedName>
</protein>
<dbReference type="FunFam" id="3.30.70.270:FF:000001">
    <property type="entry name" value="Diguanylate cyclase domain protein"/>
    <property type="match status" value="1"/>
</dbReference>
<dbReference type="InterPro" id="IPR011006">
    <property type="entry name" value="CheY-like_superfamily"/>
</dbReference>
<dbReference type="InterPro" id="IPR052155">
    <property type="entry name" value="Biofilm_reg_signaling"/>
</dbReference>
<dbReference type="Pfam" id="PF00072">
    <property type="entry name" value="Response_reg"/>
    <property type="match status" value="1"/>
</dbReference>